<dbReference type="CDD" id="cd08838">
    <property type="entry name" value="ArfGap_AGFG"/>
    <property type="match status" value="1"/>
</dbReference>
<dbReference type="SMART" id="SM00105">
    <property type="entry name" value="ArfGap"/>
    <property type="match status" value="1"/>
</dbReference>
<keyword evidence="1" id="KW-0863">Zinc-finger</keyword>
<evidence type="ECO:0000313" key="4">
    <source>
        <dbReference type="EMBL" id="CAK9220695.1"/>
    </source>
</evidence>
<dbReference type="PRINTS" id="PR00405">
    <property type="entry name" value="REVINTRACTNG"/>
</dbReference>
<protein>
    <recommendedName>
        <fullName evidence="3">Arf-GAP domain-containing protein</fullName>
    </recommendedName>
</protein>
<dbReference type="Gene3D" id="1.10.220.150">
    <property type="entry name" value="Arf GTPase activating protein"/>
    <property type="match status" value="1"/>
</dbReference>
<dbReference type="PROSITE" id="PS50115">
    <property type="entry name" value="ARFGAP"/>
    <property type="match status" value="1"/>
</dbReference>
<dbReference type="Pfam" id="PF01412">
    <property type="entry name" value="ArfGap"/>
    <property type="match status" value="1"/>
</dbReference>
<dbReference type="SUPFAM" id="SSF57863">
    <property type="entry name" value="ArfGap/RecO-like zinc finger"/>
    <property type="match status" value="1"/>
</dbReference>
<keyword evidence="1" id="KW-0862">Zinc</keyword>
<gene>
    <name evidence="4" type="ORF">CSSPTR1EN2_LOCUS15585</name>
</gene>
<proteinExistence type="predicted"/>
<accession>A0ABP0UH76</accession>
<evidence type="ECO:0000256" key="2">
    <source>
        <dbReference type="SAM" id="MobiDB-lite"/>
    </source>
</evidence>
<evidence type="ECO:0000313" key="5">
    <source>
        <dbReference type="Proteomes" id="UP001497512"/>
    </source>
</evidence>
<sequence>MGSRMKEDDRHEIILRKLVKNGENKKCINCGSLGPQYACTSFATFVCTICSGVHREFSHRVKSISLAKFTAGEVQALQEGGNERARDLYFKDWDPARNPLPDNSNADKLRNFIKDVYVERRYTGDRLPPIKGRQAGREDGFDSWRSESWVDQKADARRPYGDSTNDRQNNERARKSDVERSQFDLKLSPLRNEQDHRPGRRSYDERESRREERVVNEGVRGHWRRPDNSSQSSFPPPTRSGKASLGEDSPSLRVEQPQSNGGSQTSGLHLTSPAGFRKDGRSHSLGFLGNGEVPVVAAPQLKRVSSASLIDFSAEAEPVAVTKPVSDPFAPTSVIDPFAPVGTTKSVSDPFSAGVHGGTVQSSSTGWATFDVADSPAPPKGYPDVFVASSAHNFSNGPKQSGSNTWHGSSSGAVGDTWAVFGAPPAVPAPAPPPIPEPSFFAILSAQQPSTQNVPQLPSSLTETFNLVSSGSARVQREIPQDFFAPAYLESSMRNMEGRPQPSRTQNPFDDDSPPAPFNLASLHAALPPNGMMMMPFHQKGTQQWGQPMPQYPPTAIQEGFGFGNRSTSTVLPSGGASGFSTGAAVYGGAPQLFSQTAGSNPFH</sequence>
<dbReference type="PANTHER" id="PTHR46085:SF3">
    <property type="entry name" value="ARF GTPASE ACTIVATING PROTEIN"/>
    <property type="match status" value="1"/>
</dbReference>
<name>A0ABP0UH76_9BRYO</name>
<keyword evidence="1" id="KW-0479">Metal-binding</keyword>
<feature type="region of interest" description="Disordered" evidence="2">
    <location>
        <begin position="152"/>
        <end position="277"/>
    </location>
</feature>
<dbReference type="InterPro" id="IPR038508">
    <property type="entry name" value="ArfGAP_dom_sf"/>
</dbReference>
<evidence type="ECO:0000256" key="1">
    <source>
        <dbReference type="PROSITE-ProRule" id="PRU00288"/>
    </source>
</evidence>
<feature type="compositionally biased region" description="Polar residues" evidence="2">
    <location>
        <begin position="256"/>
        <end position="269"/>
    </location>
</feature>
<dbReference type="Proteomes" id="UP001497512">
    <property type="component" value="Chromosome 3"/>
</dbReference>
<dbReference type="InterPro" id="IPR044820">
    <property type="entry name" value="AGD14-like"/>
</dbReference>
<dbReference type="PANTHER" id="PTHR46085">
    <property type="entry name" value="ARFGAP/RECO-RELATED"/>
    <property type="match status" value="1"/>
</dbReference>
<feature type="region of interest" description="Disordered" evidence="2">
    <location>
        <begin position="495"/>
        <end position="515"/>
    </location>
</feature>
<keyword evidence="5" id="KW-1185">Reference proteome</keyword>
<feature type="compositionally biased region" description="Basic and acidic residues" evidence="2">
    <location>
        <begin position="192"/>
        <end position="215"/>
    </location>
</feature>
<evidence type="ECO:0000259" key="3">
    <source>
        <dbReference type="PROSITE" id="PS50115"/>
    </source>
</evidence>
<feature type="compositionally biased region" description="Basic and acidic residues" evidence="2">
    <location>
        <begin position="152"/>
        <end position="183"/>
    </location>
</feature>
<dbReference type="InterPro" id="IPR001164">
    <property type="entry name" value="ArfGAP_dom"/>
</dbReference>
<feature type="domain" description="Arf-GAP" evidence="3">
    <location>
        <begin position="12"/>
        <end position="134"/>
    </location>
</feature>
<dbReference type="EMBL" id="OZ019895">
    <property type="protein sequence ID" value="CAK9220695.1"/>
    <property type="molecule type" value="Genomic_DNA"/>
</dbReference>
<dbReference type="InterPro" id="IPR037278">
    <property type="entry name" value="ARFGAP/RecO"/>
</dbReference>
<organism evidence="4 5">
    <name type="scientific">Sphagnum troendelagicum</name>
    <dbReference type="NCBI Taxonomy" id="128251"/>
    <lineage>
        <taxon>Eukaryota</taxon>
        <taxon>Viridiplantae</taxon>
        <taxon>Streptophyta</taxon>
        <taxon>Embryophyta</taxon>
        <taxon>Bryophyta</taxon>
        <taxon>Sphagnophytina</taxon>
        <taxon>Sphagnopsida</taxon>
        <taxon>Sphagnales</taxon>
        <taxon>Sphagnaceae</taxon>
        <taxon>Sphagnum</taxon>
    </lineage>
</organism>
<reference evidence="4" key="1">
    <citation type="submission" date="2024-02" db="EMBL/GenBank/DDBJ databases">
        <authorList>
            <consortium name="ELIXIR-Norway"/>
            <consortium name="Elixir Norway"/>
        </authorList>
    </citation>
    <scope>NUCLEOTIDE SEQUENCE</scope>
</reference>